<feature type="region of interest" description="FAD-dependent cmnm(5)s(2)U34 oxidoreductase" evidence="10">
    <location>
        <begin position="260"/>
        <end position="652"/>
    </location>
</feature>
<dbReference type="GO" id="GO:0050660">
    <property type="term" value="F:flavin adenine dinucleotide binding"/>
    <property type="evidence" value="ECO:0007669"/>
    <property type="project" value="UniProtKB-UniRule"/>
</dbReference>
<evidence type="ECO:0000256" key="5">
    <source>
        <dbReference type="ARBA" id="ARBA00022691"/>
    </source>
</evidence>
<keyword evidence="8 10" id="KW-0560">Oxidoreductase</keyword>
<dbReference type="Pfam" id="PF05430">
    <property type="entry name" value="Methyltransf_30"/>
    <property type="match status" value="1"/>
</dbReference>
<dbReference type="InterPro" id="IPR023032">
    <property type="entry name" value="tRNA_MAMT_biosynth_bifunc_MnmC"/>
</dbReference>
<name>A0A432WYE8_9GAMM</name>
<dbReference type="InterPro" id="IPR029063">
    <property type="entry name" value="SAM-dependent_MTases_sf"/>
</dbReference>
<keyword evidence="3 10" id="KW-0285">Flavoprotein</keyword>
<keyword evidence="14" id="KW-1185">Reference proteome</keyword>
<dbReference type="Pfam" id="PF01266">
    <property type="entry name" value="DAO"/>
    <property type="match status" value="1"/>
</dbReference>
<evidence type="ECO:0000259" key="11">
    <source>
        <dbReference type="Pfam" id="PF01266"/>
    </source>
</evidence>
<comment type="similarity">
    <text evidence="10">In the C-terminal section; belongs to the DAO family.</text>
</comment>
<proteinExistence type="inferred from homology"/>
<keyword evidence="7 10" id="KW-0274">FAD</keyword>
<sequence length="652" mass="72274">MTSANANPSLHYADIHFDQQGTPESRLFDDIYFSRKDGVAESNYVFIHHNDLTTRFSQLADHEQFLIAETGFGSGLNFLLAADLFLRTAPKNAHLYFVSFEKYPLKYADLAKILSYWPQFQMLSELLLRQYPPLLPGLQRLHLHPQITLDLYFADVNEALPEWVERHKRTVHAWFLDGFAPQKNPQMWQPELFQAISVSMANQATLATFSATGDVRRGLIRAGLHIKKAPGFGKKREMLYGTIYKLGLPKNLPAESIAIIGDGIAAASLAYALKNSVKDITVFSAASGPAAGASGNPQGAVYPLLQAQWTPTADFFSHAHEYARQLYRSAAPSCWHETGVQQLSKTAAQHIKIRSIRARALYPSDIWLPQTRAQASQSASLELPSASLLLPKAGWVPAKTLVSELFEQVRKHRMALGRKFEQKFNCPITSIQEVGYTQNGVAGKPWALLTENNKYQADQVIIAGGERSASLLPQALVPIRPVRGQITQLSIPKDHPLNKLTQVLCHNGYITPATEGTCCIGATFDKSRHEAIFDAQDDKQNLNQLEKDFGFALPKQWIANSRASVRATTPDHLPLAGRAPRFANENLDEWPNLWILSGLGARGLTSAPLAAELIAAQVEALPLPATARIVDALKPIRFAERAAIRKQSIWVD</sequence>
<evidence type="ECO:0000256" key="4">
    <source>
        <dbReference type="ARBA" id="ARBA00022679"/>
    </source>
</evidence>
<dbReference type="Proteomes" id="UP000286934">
    <property type="component" value="Unassembled WGS sequence"/>
</dbReference>
<dbReference type="NCBIfam" id="TIGR03197">
    <property type="entry name" value="MnmC_Cterm"/>
    <property type="match status" value="1"/>
</dbReference>
<dbReference type="GO" id="GO:0002097">
    <property type="term" value="P:tRNA wobble base modification"/>
    <property type="evidence" value="ECO:0007669"/>
    <property type="project" value="UniProtKB-UniRule"/>
</dbReference>
<keyword evidence="4 10" id="KW-0808">Transferase</keyword>
<feature type="domain" description="MnmC-like methyltransferase" evidence="12">
    <location>
        <begin position="119"/>
        <end position="242"/>
    </location>
</feature>
<evidence type="ECO:0000256" key="6">
    <source>
        <dbReference type="ARBA" id="ARBA00022694"/>
    </source>
</evidence>
<dbReference type="EMBL" id="PIPP01000001">
    <property type="protein sequence ID" value="RUO38803.1"/>
    <property type="molecule type" value="Genomic_DNA"/>
</dbReference>
<evidence type="ECO:0000313" key="13">
    <source>
        <dbReference type="EMBL" id="RUO38803.1"/>
    </source>
</evidence>
<dbReference type="InterPro" id="IPR036188">
    <property type="entry name" value="FAD/NAD-bd_sf"/>
</dbReference>
<evidence type="ECO:0000313" key="14">
    <source>
        <dbReference type="Proteomes" id="UP000286934"/>
    </source>
</evidence>
<dbReference type="InterPro" id="IPR008471">
    <property type="entry name" value="MnmC-like_methylTransf"/>
</dbReference>
<dbReference type="Gene3D" id="3.30.9.10">
    <property type="entry name" value="D-Amino Acid Oxidase, subunit A, domain 2"/>
    <property type="match status" value="1"/>
</dbReference>
<dbReference type="PANTHER" id="PTHR13847:SF283">
    <property type="entry name" value="TRNA 5-METHYLAMINOMETHYL-2-THIOURIDINE BIOSYNTHESIS BIFUNCTIONAL PROTEIN MNMC"/>
    <property type="match status" value="1"/>
</dbReference>
<comment type="subcellular location">
    <subcellularLocation>
        <location evidence="10">Cytoplasm</location>
    </subcellularLocation>
</comment>
<evidence type="ECO:0000256" key="1">
    <source>
        <dbReference type="ARBA" id="ARBA00022490"/>
    </source>
</evidence>
<dbReference type="EC" id="2.1.1.61" evidence="10"/>
<comment type="catalytic activity">
    <reaction evidence="10">
        <text>5-aminomethyl-2-thiouridine(34) in tRNA + S-adenosyl-L-methionine = 5-methylaminomethyl-2-thiouridine(34) in tRNA + S-adenosyl-L-homocysteine + H(+)</text>
        <dbReference type="Rhea" id="RHEA:19569"/>
        <dbReference type="Rhea" id="RHEA-COMP:10195"/>
        <dbReference type="Rhea" id="RHEA-COMP:10197"/>
        <dbReference type="ChEBI" id="CHEBI:15378"/>
        <dbReference type="ChEBI" id="CHEBI:57856"/>
        <dbReference type="ChEBI" id="CHEBI:59789"/>
        <dbReference type="ChEBI" id="CHEBI:74454"/>
        <dbReference type="ChEBI" id="CHEBI:74455"/>
        <dbReference type="EC" id="2.1.1.61"/>
    </reaction>
</comment>
<dbReference type="InterPro" id="IPR047785">
    <property type="entry name" value="tRNA_MNMC2"/>
</dbReference>
<protein>
    <recommendedName>
        <fullName evidence="10">tRNA 5-methylaminomethyl-2-thiouridine biosynthesis bifunctional protein MnmC</fullName>
        <shortName evidence="10">tRNA mnm(5)s(2)U biosynthesis bifunctional protein</shortName>
    </recommendedName>
    <domain>
        <recommendedName>
            <fullName evidence="10">tRNA (mnm(5)s(2)U34)-methyltransferase</fullName>
            <ecNumber evidence="10">2.1.1.61</ecNumber>
        </recommendedName>
    </domain>
    <domain>
        <recommendedName>
            <fullName evidence="10">FAD-dependent cmnm(5)s(2)U34 oxidoreductase</fullName>
            <ecNumber evidence="10">1.5.-.-</ecNumber>
        </recommendedName>
    </domain>
</protein>
<accession>A0A432WYE8</accession>
<feature type="region of interest" description="tRNA (mnm(5)s(2)U34)-methyltransferase" evidence="10">
    <location>
        <begin position="1"/>
        <end position="244"/>
    </location>
</feature>
<dbReference type="RefSeq" id="WP_126806084.1">
    <property type="nucleotide sequence ID" value="NZ_PIPP01000001.1"/>
</dbReference>
<dbReference type="NCBIfam" id="NF033855">
    <property type="entry name" value="tRNA_MNMC2"/>
    <property type="match status" value="1"/>
</dbReference>
<comment type="function">
    <text evidence="10">Catalyzes the last two steps in the biosynthesis of 5-methylaminomethyl-2-thiouridine (mnm(5)s(2)U) at the wobble position (U34) in tRNA. Catalyzes the FAD-dependent demodification of cmnm(5)s(2)U34 to nm(5)s(2)U34, followed by the transfer of a methyl group from S-adenosyl-L-methionine to nm(5)s(2)U34, to form mnm(5)s(2)U34.</text>
</comment>
<dbReference type="Gene3D" id="3.40.50.150">
    <property type="entry name" value="Vaccinia Virus protein VP39"/>
    <property type="match status" value="1"/>
</dbReference>
<keyword evidence="6 10" id="KW-0819">tRNA processing</keyword>
<dbReference type="EC" id="1.5.-.-" evidence="10"/>
<dbReference type="PANTHER" id="PTHR13847">
    <property type="entry name" value="SARCOSINE DEHYDROGENASE-RELATED"/>
    <property type="match status" value="1"/>
</dbReference>
<dbReference type="Gene3D" id="3.50.50.60">
    <property type="entry name" value="FAD/NAD(P)-binding domain"/>
    <property type="match status" value="1"/>
</dbReference>
<evidence type="ECO:0000259" key="12">
    <source>
        <dbReference type="Pfam" id="PF05430"/>
    </source>
</evidence>
<evidence type="ECO:0000256" key="2">
    <source>
        <dbReference type="ARBA" id="ARBA00022603"/>
    </source>
</evidence>
<dbReference type="SUPFAM" id="SSF51905">
    <property type="entry name" value="FAD/NAD(P)-binding domain"/>
    <property type="match status" value="1"/>
</dbReference>
<dbReference type="SUPFAM" id="SSF54373">
    <property type="entry name" value="FAD-linked reductases, C-terminal domain"/>
    <property type="match status" value="1"/>
</dbReference>
<evidence type="ECO:0000256" key="3">
    <source>
        <dbReference type="ARBA" id="ARBA00022630"/>
    </source>
</evidence>
<comment type="caution">
    <text evidence="13">The sequence shown here is derived from an EMBL/GenBank/DDBJ whole genome shotgun (WGS) entry which is preliminary data.</text>
</comment>
<dbReference type="GO" id="GO:0016645">
    <property type="term" value="F:oxidoreductase activity, acting on the CH-NH group of donors"/>
    <property type="evidence" value="ECO:0007669"/>
    <property type="project" value="InterPro"/>
</dbReference>
<keyword evidence="5 10" id="KW-0949">S-adenosyl-L-methionine</keyword>
<comment type="cofactor">
    <cofactor evidence="10">
        <name>FAD</name>
        <dbReference type="ChEBI" id="CHEBI:57692"/>
    </cofactor>
</comment>
<dbReference type="GO" id="GO:0004808">
    <property type="term" value="F:tRNA (5-methylaminomethyl-2-thiouridylate)(34)-methyltransferase activity"/>
    <property type="evidence" value="ECO:0007669"/>
    <property type="project" value="UniProtKB-EC"/>
</dbReference>
<dbReference type="HAMAP" id="MF_01102">
    <property type="entry name" value="MnmC"/>
    <property type="match status" value="1"/>
</dbReference>
<comment type="similarity">
    <text evidence="10">In the N-terminal section; belongs to the methyltransferase superfamily. tRNA (mnm(5)s(2)U34)-methyltransferase family.</text>
</comment>
<dbReference type="GO" id="GO:0032259">
    <property type="term" value="P:methylation"/>
    <property type="evidence" value="ECO:0007669"/>
    <property type="project" value="UniProtKB-KW"/>
</dbReference>
<organism evidence="13 14">
    <name type="scientific">Aliidiomarina shirensis</name>
    <dbReference type="NCBI Taxonomy" id="1048642"/>
    <lineage>
        <taxon>Bacteria</taxon>
        <taxon>Pseudomonadati</taxon>
        <taxon>Pseudomonadota</taxon>
        <taxon>Gammaproteobacteria</taxon>
        <taxon>Alteromonadales</taxon>
        <taxon>Idiomarinaceae</taxon>
        <taxon>Aliidiomarina</taxon>
    </lineage>
</organism>
<evidence type="ECO:0000256" key="9">
    <source>
        <dbReference type="ARBA" id="ARBA00023268"/>
    </source>
</evidence>
<feature type="domain" description="FAD dependent oxidoreductase" evidence="11">
    <location>
        <begin position="257"/>
        <end position="616"/>
    </location>
</feature>
<dbReference type="NCBIfam" id="NF002481">
    <property type="entry name" value="PRK01747.1-2"/>
    <property type="match status" value="1"/>
</dbReference>
<dbReference type="InterPro" id="IPR017610">
    <property type="entry name" value="tRNA_S-uridine_synth_MnmC_C"/>
</dbReference>
<dbReference type="OrthoDB" id="9786494at2"/>
<keyword evidence="1 10" id="KW-0963">Cytoplasm</keyword>
<dbReference type="AlphaFoldDB" id="A0A432WYE8"/>
<evidence type="ECO:0000256" key="7">
    <source>
        <dbReference type="ARBA" id="ARBA00022827"/>
    </source>
</evidence>
<evidence type="ECO:0000256" key="10">
    <source>
        <dbReference type="HAMAP-Rule" id="MF_01102"/>
    </source>
</evidence>
<evidence type="ECO:0000256" key="8">
    <source>
        <dbReference type="ARBA" id="ARBA00023002"/>
    </source>
</evidence>
<reference evidence="14" key="1">
    <citation type="journal article" date="2018" name="Front. Microbiol.">
        <title>Genome-Based Analysis Reveals the Taxonomy and Diversity of the Family Idiomarinaceae.</title>
        <authorList>
            <person name="Liu Y."/>
            <person name="Lai Q."/>
            <person name="Shao Z."/>
        </authorList>
    </citation>
    <scope>NUCLEOTIDE SEQUENCE [LARGE SCALE GENOMIC DNA]</scope>
    <source>
        <strain evidence="14">AIS</strain>
    </source>
</reference>
<keyword evidence="9 10" id="KW-0511">Multifunctional enzyme</keyword>
<dbReference type="InterPro" id="IPR006076">
    <property type="entry name" value="FAD-dep_OxRdtase"/>
</dbReference>
<gene>
    <name evidence="10" type="primary">mnmC</name>
    <name evidence="13" type="ORF">CWE13_03995</name>
</gene>
<dbReference type="GO" id="GO:0005737">
    <property type="term" value="C:cytoplasm"/>
    <property type="evidence" value="ECO:0007669"/>
    <property type="project" value="UniProtKB-SubCell"/>
</dbReference>
<keyword evidence="2 10" id="KW-0489">Methyltransferase</keyword>